<dbReference type="Pfam" id="PF01943">
    <property type="entry name" value="Polysacc_synt"/>
    <property type="match status" value="1"/>
</dbReference>
<evidence type="ECO:0000256" key="2">
    <source>
        <dbReference type="ARBA" id="ARBA00022475"/>
    </source>
</evidence>
<evidence type="ECO:0000256" key="5">
    <source>
        <dbReference type="ARBA" id="ARBA00023136"/>
    </source>
</evidence>
<dbReference type="PANTHER" id="PTHR30250">
    <property type="entry name" value="PST FAMILY PREDICTED COLANIC ACID TRANSPORTER"/>
    <property type="match status" value="1"/>
</dbReference>
<accession>A0A1H2W3V9</accession>
<feature type="transmembrane region" description="Helical" evidence="6">
    <location>
        <begin position="406"/>
        <end position="425"/>
    </location>
</feature>
<dbReference type="STRING" id="1007099.SAMN05216287_1426"/>
<feature type="transmembrane region" description="Helical" evidence="6">
    <location>
        <begin position="21"/>
        <end position="41"/>
    </location>
</feature>
<feature type="transmembrane region" description="Helical" evidence="6">
    <location>
        <begin position="276"/>
        <end position="293"/>
    </location>
</feature>
<dbReference type="OrthoDB" id="6946454at2"/>
<feature type="transmembrane region" description="Helical" evidence="6">
    <location>
        <begin position="380"/>
        <end position="400"/>
    </location>
</feature>
<feature type="transmembrane region" description="Helical" evidence="6">
    <location>
        <begin position="194"/>
        <end position="213"/>
    </location>
</feature>
<evidence type="ECO:0000256" key="1">
    <source>
        <dbReference type="ARBA" id="ARBA00004651"/>
    </source>
</evidence>
<evidence type="ECO:0000313" key="7">
    <source>
        <dbReference type="EMBL" id="SDW75195.1"/>
    </source>
</evidence>
<reference evidence="8" key="1">
    <citation type="submission" date="2016-10" db="EMBL/GenBank/DDBJ databases">
        <authorList>
            <person name="Varghese N."/>
            <person name="Submissions S."/>
        </authorList>
    </citation>
    <scope>NUCLEOTIDE SEQUENCE [LARGE SCALE GENOMIC DNA]</scope>
    <source>
        <strain evidence="8">NRRL B-59562</strain>
    </source>
</reference>
<proteinExistence type="predicted"/>
<keyword evidence="4 6" id="KW-1133">Transmembrane helix</keyword>
<sequence length="451" mass="47415">MNSTPPPVAAGKSSSLARNSAISLAVRLLAALSGLLVTTLITRTLEPASAGNYFILFSFCSISAIVIGCGVNLSVVRLVSEAMALDRPARAKGAIWMALKLLAFAALVYATVLLLPPVSRQLAAFLKFPPDVLLPILLIIWTIGLALQSALAETFRGLQDILRASAYGGLCSSLLYLTALGIAALYATPTLRQTVILVAGATLLAVLICSMALRRALRRLPAPQTPGWRTLLALSLPLWGTNLLLVVLTQADLWILNHLADSTDVALYGAASRLTQLLTLPLLVLNSALVPMISEQHALGQHARLQSLLRDSAALAALPAILALILFAVAGPLLLELFFGASYRGAHGVLLILGAGQCVNVLCGSAGYTLMMTGRQRDMLWITGLSGALLIPLALLLGTWLGASGVALGVAIALGLQSLAMCVCVRMRLGLVTVASLQGMLHPLRTLKRLL</sequence>
<gene>
    <name evidence="7" type="ORF">SAMN05216287_1426</name>
</gene>
<dbReference type="InterPro" id="IPR002797">
    <property type="entry name" value="Polysacc_synth"/>
</dbReference>
<dbReference type="EMBL" id="FNNU01000002">
    <property type="protein sequence ID" value="SDW75195.1"/>
    <property type="molecule type" value="Genomic_DNA"/>
</dbReference>
<evidence type="ECO:0000256" key="3">
    <source>
        <dbReference type="ARBA" id="ARBA00022692"/>
    </source>
</evidence>
<dbReference type="PANTHER" id="PTHR30250:SF11">
    <property type="entry name" value="O-ANTIGEN TRANSPORTER-RELATED"/>
    <property type="match status" value="1"/>
</dbReference>
<keyword evidence="8" id="KW-1185">Reference proteome</keyword>
<keyword evidence="5 6" id="KW-0472">Membrane</keyword>
<dbReference type="GO" id="GO:0005886">
    <property type="term" value="C:plasma membrane"/>
    <property type="evidence" value="ECO:0007669"/>
    <property type="project" value="UniProtKB-SubCell"/>
</dbReference>
<feature type="transmembrane region" description="Helical" evidence="6">
    <location>
        <begin position="347"/>
        <end position="368"/>
    </location>
</feature>
<dbReference type="RefSeq" id="WP_090225895.1">
    <property type="nucleotide sequence ID" value="NZ_FNNU01000002.1"/>
</dbReference>
<feature type="transmembrane region" description="Helical" evidence="6">
    <location>
        <begin position="314"/>
        <end position="335"/>
    </location>
</feature>
<feature type="transmembrane region" description="Helical" evidence="6">
    <location>
        <begin position="234"/>
        <end position="256"/>
    </location>
</feature>
<feature type="transmembrane region" description="Helical" evidence="6">
    <location>
        <begin position="53"/>
        <end position="73"/>
    </location>
</feature>
<name>A0A1H2W3V9_9PSED</name>
<feature type="transmembrane region" description="Helical" evidence="6">
    <location>
        <begin position="132"/>
        <end position="152"/>
    </location>
</feature>
<organism evidence="7 8">
    <name type="scientific">Pseudomonas kuykendallii</name>
    <dbReference type="NCBI Taxonomy" id="1007099"/>
    <lineage>
        <taxon>Bacteria</taxon>
        <taxon>Pseudomonadati</taxon>
        <taxon>Pseudomonadota</taxon>
        <taxon>Gammaproteobacteria</taxon>
        <taxon>Pseudomonadales</taxon>
        <taxon>Pseudomonadaceae</taxon>
        <taxon>Pseudomonas</taxon>
    </lineage>
</organism>
<keyword evidence="2" id="KW-1003">Cell membrane</keyword>
<keyword evidence="3 6" id="KW-0812">Transmembrane</keyword>
<feature type="transmembrane region" description="Helical" evidence="6">
    <location>
        <begin position="164"/>
        <end position="188"/>
    </location>
</feature>
<protein>
    <submittedName>
        <fullName evidence="7">Membrane protein involved in the export of O-antigen and teichoic acid</fullName>
    </submittedName>
</protein>
<evidence type="ECO:0000256" key="6">
    <source>
        <dbReference type="SAM" id="Phobius"/>
    </source>
</evidence>
<dbReference type="AlphaFoldDB" id="A0A1H2W3V9"/>
<dbReference type="Proteomes" id="UP000243778">
    <property type="component" value="Unassembled WGS sequence"/>
</dbReference>
<feature type="transmembrane region" description="Helical" evidence="6">
    <location>
        <begin position="94"/>
        <end position="112"/>
    </location>
</feature>
<evidence type="ECO:0000313" key="8">
    <source>
        <dbReference type="Proteomes" id="UP000243778"/>
    </source>
</evidence>
<evidence type="ECO:0000256" key="4">
    <source>
        <dbReference type="ARBA" id="ARBA00022989"/>
    </source>
</evidence>
<dbReference type="InterPro" id="IPR050833">
    <property type="entry name" value="Poly_Biosynth_Transport"/>
</dbReference>
<comment type="subcellular location">
    <subcellularLocation>
        <location evidence="1">Cell membrane</location>
        <topology evidence="1">Multi-pass membrane protein</topology>
    </subcellularLocation>
</comment>